<evidence type="ECO:0000313" key="3">
    <source>
        <dbReference type="Proteomes" id="UP000572670"/>
    </source>
</evidence>
<organism evidence="2 3">
    <name type="scientific">Micrococcus yunnanensis</name>
    <dbReference type="NCBI Taxonomy" id="566027"/>
    <lineage>
        <taxon>Bacteria</taxon>
        <taxon>Bacillati</taxon>
        <taxon>Actinomycetota</taxon>
        <taxon>Actinomycetes</taxon>
        <taxon>Micrococcales</taxon>
        <taxon>Micrococcaceae</taxon>
        <taxon>Micrococcus</taxon>
    </lineage>
</organism>
<keyword evidence="1" id="KW-0472">Membrane</keyword>
<evidence type="ECO:0000313" key="2">
    <source>
        <dbReference type="EMBL" id="MBA9059047.1"/>
    </source>
</evidence>
<feature type="transmembrane region" description="Helical" evidence="1">
    <location>
        <begin position="45"/>
        <end position="67"/>
    </location>
</feature>
<keyword evidence="1" id="KW-1133">Transmembrane helix</keyword>
<dbReference type="GeneID" id="93363102"/>
<comment type="caution">
    <text evidence="2">The sequence shown here is derived from an EMBL/GenBank/DDBJ whole genome shotgun (WGS) entry which is preliminary data.</text>
</comment>
<evidence type="ECO:0000256" key="1">
    <source>
        <dbReference type="SAM" id="Phobius"/>
    </source>
</evidence>
<dbReference type="Proteomes" id="UP000572670">
    <property type="component" value="Unassembled WGS sequence"/>
</dbReference>
<proteinExistence type="predicted"/>
<dbReference type="RefSeq" id="WP_127435415.1">
    <property type="nucleotide sequence ID" value="NZ_BAAAYW010000035.1"/>
</dbReference>
<accession>A0ABR6CYX9</accession>
<sequence length="122" mass="12969">MPEELKRADPHTYPGYSEKIAPYLEGLTTIQTPVDSSGDAEASPAFNVFGCSLALGNFVVQFGFPVFKIIAWIKKARSLWGGVSGIWRAIRSGQAAAEIGEDAVNVLSELLGVPGLVEACLS</sequence>
<dbReference type="EMBL" id="JACJIK010000001">
    <property type="protein sequence ID" value="MBA9059047.1"/>
    <property type="molecule type" value="Genomic_DNA"/>
</dbReference>
<gene>
    <name evidence="2" type="ORF">HDA34_000754</name>
</gene>
<name>A0ABR6CYX9_9MICC</name>
<protein>
    <submittedName>
        <fullName evidence="2">Uncharacterized protein</fullName>
    </submittedName>
</protein>
<reference evidence="2 3" key="1">
    <citation type="submission" date="2020-08" db="EMBL/GenBank/DDBJ databases">
        <title>Sequencing the genomes of 1000 actinobacteria strains.</title>
        <authorList>
            <person name="Klenk H.-P."/>
        </authorList>
    </citation>
    <scope>NUCLEOTIDE SEQUENCE [LARGE SCALE GENOMIC DNA]</scope>
    <source>
        <strain evidence="2 3">DSM 21948</strain>
    </source>
</reference>
<keyword evidence="1" id="KW-0812">Transmembrane</keyword>
<keyword evidence="3" id="KW-1185">Reference proteome</keyword>